<reference evidence="2" key="1">
    <citation type="journal article" date="2020" name="Stud. Mycol.">
        <title>101 Dothideomycetes genomes: a test case for predicting lifestyles and emergence of pathogens.</title>
        <authorList>
            <person name="Haridas S."/>
            <person name="Albert R."/>
            <person name="Binder M."/>
            <person name="Bloem J."/>
            <person name="Labutti K."/>
            <person name="Salamov A."/>
            <person name="Andreopoulos B."/>
            <person name="Baker S."/>
            <person name="Barry K."/>
            <person name="Bills G."/>
            <person name="Bluhm B."/>
            <person name="Cannon C."/>
            <person name="Castanera R."/>
            <person name="Culley D."/>
            <person name="Daum C."/>
            <person name="Ezra D."/>
            <person name="Gonzalez J."/>
            <person name="Henrissat B."/>
            <person name="Kuo A."/>
            <person name="Liang C."/>
            <person name="Lipzen A."/>
            <person name="Lutzoni F."/>
            <person name="Magnuson J."/>
            <person name="Mondo S."/>
            <person name="Nolan M."/>
            <person name="Ohm R."/>
            <person name="Pangilinan J."/>
            <person name="Park H.-J."/>
            <person name="Ramirez L."/>
            <person name="Alfaro M."/>
            <person name="Sun H."/>
            <person name="Tritt A."/>
            <person name="Yoshinaga Y."/>
            <person name="Zwiers L.-H."/>
            <person name="Turgeon B."/>
            <person name="Goodwin S."/>
            <person name="Spatafora J."/>
            <person name="Crous P."/>
            <person name="Grigoriev I."/>
        </authorList>
    </citation>
    <scope>NUCLEOTIDE SEQUENCE</scope>
    <source>
        <strain evidence="2">CBS 116005</strain>
    </source>
</reference>
<protein>
    <submittedName>
        <fullName evidence="2">Uncharacterized protein</fullName>
    </submittedName>
</protein>
<name>A0A6G1LJK3_9PEZI</name>
<keyword evidence="3" id="KW-1185">Reference proteome</keyword>
<dbReference type="Proteomes" id="UP000799436">
    <property type="component" value="Unassembled WGS sequence"/>
</dbReference>
<evidence type="ECO:0000313" key="2">
    <source>
        <dbReference type="EMBL" id="KAF2773121.1"/>
    </source>
</evidence>
<feature type="compositionally biased region" description="Acidic residues" evidence="1">
    <location>
        <begin position="291"/>
        <end position="325"/>
    </location>
</feature>
<proteinExistence type="predicted"/>
<organism evidence="2 3">
    <name type="scientific">Teratosphaeria nubilosa</name>
    <dbReference type="NCBI Taxonomy" id="161662"/>
    <lineage>
        <taxon>Eukaryota</taxon>
        <taxon>Fungi</taxon>
        <taxon>Dikarya</taxon>
        <taxon>Ascomycota</taxon>
        <taxon>Pezizomycotina</taxon>
        <taxon>Dothideomycetes</taxon>
        <taxon>Dothideomycetidae</taxon>
        <taxon>Mycosphaerellales</taxon>
        <taxon>Teratosphaeriaceae</taxon>
        <taxon>Teratosphaeria</taxon>
    </lineage>
</organism>
<dbReference type="EMBL" id="ML995812">
    <property type="protein sequence ID" value="KAF2773121.1"/>
    <property type="molecule type" value="Genomic_DNA"/>
</dbReference>
<accession>A0A6G1LJK3</accession>
<evidence type="ECO:0000256" key="1">
    <source>
        <dbReference type="SAM" id="MobiDB-lite"/>
    </source>
</evidence>
<evidence type="ECO:0000313" key="3">
    <source>
        <dbReference type="Proteomes" id="UP000799436"/>
    </source>
</evidence>
<feature type="region of interest" description="Disordered" evidence="1">
    <location>
        <begin position="279"/>
        <end position="333"/>
    </location>
</feature>
<gene>
    <name evidence="2" type="ORF">EJ03DRAFT_324174</name>
</gene>
<dbReference type="AlphaFoldDB" id="A0A6G1LJK3"/>
<sequence>MASPLDLSACLHGRGSFQHPLTQTCSQIRSESLQLFYSSTDFELDEKHEIATSELGYFEEIPEAIDAALWLFSVDPAHVDLIRSIGFRNGDKIMSRSRYLEYVAEEAQKGQIVGIGERMVGNYHIVCSNGTGTLVKAYRKVLCNQVHLVARLVDVTAEDRIRPFFASPKEPGERASMQWRLCGLVVVKTGDSVDDLGGLVAKNEKMDECLLCRLCVGHGRMNCPAEFDEEDPFVELSPTNETYQPFCWEEGTRTLNSTFAPIFESMMESVMQEDLLGYDESDEGSERPDSEGDSEESSDADMADDMGSEDDSEDDDSEDASEEASDGAGADNM</sequence>